<evidence type="ECO:0000313" key="1">
    <source>
        <dbReference type="EMBL" id="SEK74991.1"/>
    </source>
</evidence>
<dbReference type="OrthoDB" id="9798158at2"/>
<dbReference type="InterPro" id="IPR038573">
    <property type="entry name" value="BrnT_sf"/>
</dbReference>
<accession>A0A1H7JK80</accession>
<proteinExistence type="predicted"/>
<dbReference type="STRING" id="416943.SAMN05445871_2015"/>
<name>A0A1H7JK80_9BURK</name>
<organism evidence="1 2">
    <name type="scientific">Paraburkholderia caballeronis</name>
    <dbReference type="NCBI Taxonomy" id="416943"/>
    <lineage>
        <taxon>Bacteria</taxon>
        <taxon>Pseudomonadati</taxon>
        <taxon>Pseudomonadota</taxon>
        <taxon>Betaproteobacteria</taxon>
        <taxon>Burkholderiales</taxon>
        <taxon>Burkholderiaceae</taxon>
        <taxon>Paraburkholderia</taxon>
    </lineage>
</organism>
<reference evidence="2" key="1">
    <citation type="submission" date="2016-10" db="EMBL/GenBank/DDBJ databases">
        <authorList>
            <person name="Varghese N."/>
            <person name="Submissions S."/>
        </authorList>
    </citation>
    <scope>NUCLEOTIDE SEQUENCE [LARGE SCALE GENOMIC DNA]</scope>
    <source>
        <strain evidence="2">LMG 26416</strain>
    </source>
</reference>
<dbReference type="InterPro" id="IPR007460">
    <property type="entry name" value="BrnT_toxin"/>
</dbReference>
<keyword evidence="2" id="KW-1185">Reference proteome</keyword>
<dbReference type="AlphaFoldDB" id="A0A1H7JK80"/>
<dbReference type="EMBL" id="FOAJ01000003">
    <property type="protein sequence ID" value="SEK74991.1"/>
    <property type="molecule type" value="Genomic_DNA"/>
</dbReference>
<sequence>MVRRPDLFIVATKNLHRINIVATITPVEITFDPVKNRSNLAKHGVGLAMAAELDWPEVMAYVDARCDYGEVREVGFGVIGERLYCVVFVQRGDAMHVISFRKANKREVASYVAEA</sequence>
<protein>
    <submittedName>
        <fullName evidence="1">Uncharacterized protein</fullName>
    </submittedName>
</protein>
<dbReference type="Pfam" id="PF04365">
    <property type="entry name" value="BrnT_toxin"/>
    <property type="match status" value="1"/>
</dbReference>
<evidence type="ECO:0000313" key="2">
    <source>
        <dbReference type="Proteomes" id="UP000199120"/>
    </source>
</evidence>
<dbReference type="Proteomes" id="UP000199120">
    <property type="component" value="Unassembled WGS sequence"/>
</dbReference>
<dbReference type="Gene3D" id="3.10.450.530">
    <property type="entry name" value="Ribonuclease toxin, BrnT, of type II toxin-antitoxin system"/>
    <property type="match status" value="1"/>
</dbReference>
<gene>
    <name evidence="1" type="ORF">SAMN05192542_103319</name>
</gene>